<dbReference type="EMBL" id="UGMN01000004">
    <property type="protein sequence ID" value="STV54383.1"/>
    <property type="molecule type" value="Genomic_DNA"/>
</dbReference>
<evidence type="ECO:0000256" key="1">
    <source>
        <dbReference type="ARBA" id="ARBA00022741"/>
    </source>
</evidence>
<dbReference type="PANTHER" id="PTHR32071:SF35">
    <property type="entry name" value="ANAEROBIC NITRIC OXIDE REDUCTASE TRANSCRIPTION REGULATOR NORR"/>
    <property type="match status" value="1"/>
</dbReference>
<dbReference type="InterPro" id="IPR025662">
    <property type="entry name" value="Sigma_54_int_dom_ATP-bd_1"/>
</dbReference>
<dbReference type="PROSITE" id="PS00675">
    <property type="entry name" value="SIGMA54_INTERACT_1"/>
    <property type="match status" value="1"/>
</dbReference>
<evidence type="ECO:0000313" key="5">
    <source>
        <dbReference type="Proteomes" id="UP000254387"/>
    </source>
</evidence>
<proteinExistence type="predicted"/>
<keyword evidence="1" id="KW-0547">Nucleotide-binding</keyword>
<dbReference type="AlphaFoldDB" id="A0A378BV65"/>
<gene>
    <name evidence="4" type="primary">norR_2</name>
    <name evidence="4" type="ORF">NCTC5053_05603</name>
</gene>
<dbReference type="Pfam" id="PF00158">
    <property type="entry name" value="Sigma54_activat"/>
    <property type="match status" value="1"/>
</dbReference>
<dbReference type="PROSITE" id="PS50045">
    <property type="entry name" value="SIGMA54_INTERACT_4"/>
    <property type="match status" value="1"/>
</dbReference>
<dbReference type="GO" id="GO:0006355">
    <property type="term" value="P:regulation of DNA-templated transcription"/>
    <property type="evidence" value="ECO:0007669"/>
    <property type="project" value="InterPro"/>
</dbReference>
<feature type="domain" description="Sigma-54 factor interaction" evidence="3">
    <location>
        <begin position="1"/>
        <end position="80"/>
    </location>
</feature>
<dbReference type="InterPro" id="IPR027417">
    <property type="entry name" value="P-loop_NTPase"/>
</dbReference>
<dbReference type="PANTHER" id="PTHR32071">
    <property type="entry name" value="TRANSCRIPTIONAL REGULATORY PROTEIN"/>
    <property type="match status" value="1"/>
</dbReference>
<dbReference type="Proteomes" id="UP000254387">
    <property type="component" value="Unassembled WGS sequence"/>
</dbReference>
<dbReference type="Gene3D" id="3.40.50.300">
    <property type="entry name" value="P-loop containing nucleotide triphosphate hydrolases"/>
    <property type="match status" value="1"/>
</dbReference>
<dbReference type="InterPro" id="IPR002078">
    <property type="entry name" value="Sigma_54_int"/>
</dbReference>
<evidence type="ECO:0000256" key="2">
    <source>
        <dbReference type="ARBA" id="ARBA00022840"/>
    </source>
</evidence>
<accession>A0A378BV65</accession>
<dbReference type="GO" id="GO:0005524">
    <property type="term" value="F:ATP binding"/>
    <property type="evidence" value="ECO:0007669"/>
    <property type="project" value="UniProtKB-KW"/>
</dbReference>
<sequence>MLQLKKEIDIVAASDLNVLISGETGTGKELVAKAVHQGSPRAANPLVYLNCAALPESVAESELFGHVKGAFTGAISNRSG</sequence>
<dbReference type="SUPFAM" id="SSF52540">
    <property type="entry name" value="P-loop containing nucleoside triphosphate hydrolases"/>
    <property type="match status" value="1"/>
</dbReference>
<reference evidence="4 5" key="1">
    <citation type="submission" date="2018-06" db="EMBL/GenBank/DDBJ databases">
        <authorList>
            <consortium name="Pathogen Informatics"/>
            <person name="Doyle S."/>
        </authorList>
    </citation>
    <scope>NUCLEOTIDE SEQUENCE [LARGE SCALE GENOMIC DNA]</scope>
    <source>
        <strain evidence="4 5">NCTC5053</strain>
    </source>
</reference>
<dbReference type="CDD" id="cd00009">
    <property type="entry name" value="AAA"/>
    <property type="match status" value="1"/>
</dbReference>
<name>A0A378BV65_KLEPN</name>
<evidence type="ECO:0000313" key="4">
    <source>
        <dbReference type="EMBL" id="STV54383.1"/>
    </source>
</evidence>
<keyword evidence="2" id="KW-0067">ATP-binding</keyword>
<evidence type="ECO:0000259" key="3">
    <source>
        <dbReference type="PROSITE" id="PS50045"/>
    </source>
</evidence>
<protein>
    <submittedName>
        <fullName evidence="4">Anaerobic nitric oxide reductase transcription regulator NorR</fullName>
    </submittedName>
</protein>
<organism evidence="4 5">
    <name type="scientific">Klebsiella pneumoniae</name>
    <dbReference type="NCBI Taxonomy" id="573"/>
    <lineage>
        <taxon>Bacteria</taxon>
        <taxon>Pseudomonadati</taxon>
        <taxon>Pseudomonadota</taxon>
        <taxon>Gammaproteobacteria</taxon>
        <taxon>Enterobacterales</taxon>
        <taxon>Enterobacteriaceae</taxon>
        <taxon>Klebsiella/Raoultella group</taxon>
        <taxon>Klebsiella</taxon>
        <taxon>Klebsiella pneumoniae complex</taxon>
    </lineage>
</organism>